<dbReference type="Proteomes" id="UP001157161">
    <property type="component" value="Unassembled WGS sequence"/>
</dbReference>
<dbReference type="AlphaFoldDB" id="A0AA37UTX0"/>
<reference evidence="2" key="1">
    <citation type="journal article" date="2014" name="Int. J. Syst. Evol. Microbiol.">
        <title>Complete genome sequence of Corynebacterium casei LMG S-19264T (=DSM 44701T), isolated from a smear-ripened cheese.</title>
        <authorList>
            <consortium name="US DOE Joint Genome Institute (JGI-PGF)"/>
            <person name="Walter F."/>
            <person name="Albersmeier A."/>
            <person name="Kalinowski J."/>
            <person name="Ruckert C."/>
        </authorList>
    </citation>
    <scope>NUCLEOTIDE SEQUENCE</scope>
    <source>
        <strain evidence="2">NBRC 112290</strain>
    </source>
</reference>
<gene>
    <name evidence="2" type="ORF">GCM10025875_00880</name>
</gene>
<feature type="compositionally biased region" description="Pro residues" evidence="1">
    <location>
        <begin position="102"/>
        <end position="126"/>
    </location>
</feature>
<feature type="region of interest" description="Disordered" evidence="1">
    <location>
        <begin position="213"/>
        <end position="239"/>
    </location>
</feature>
<feature type="compositionally biased region" description="Low complexity" evidence="1">
    <location>
        <begin position="21"/>
        <end position="34"/>
    </location>
</feature>
<feature type="region of interest" description="Disordered" evidence="1">
    <location>
        <begin position="12"/>
        <end position="171"/>
    </location>
</feature>
<evidence type="ECO:0000313" key="2">
    <source>
        <dbReference type="EMBL" id="GMA30096.1"/>
    </source>
</evidence>
<reference evidence="2" key="2">
    <citation type="submission" date="2023-02" db="EMBL/GenBank/DDBJ databases">
        <authorList>
            <person name="Sun Q."/>
            <person name="Mori K."/>
        </authorList>
    </citation>
    <scope>NUCLEOTIDE SEQUENCE</scope>
    <source>
        <strain evidence="2">NBRC 112290</strain>
    </source>
</reference>
<sequence>MATVAVVAITAAFTLSDPGDGDAQAGAASAGQSTVDDDGGAPVPPAAPTPAPTDLPTADPADPGGPAGRAGPAVVDPGGRAAARAPLPVPSAPLTPSDLPTATPPTVEPPVEPEPEPAPPAPPAPTQEPSAPSREDDQGAEEAPTTPPADPGGDDTDDGETAPVEPPPFADSEIELPETFVAGQPQSVRVVPTGTDIEDLDIALTGPAENGAAAASNRATARTAAADGPTAPASTLPLPDDAVDPRLECLLGATLRDCKVALIPVGTAGTIRLTDLAPGVYEMSLTAANRLPTTRTITVIPAPIPSFGADEIVVPAEGRAGDALELSVTAQDSQLDDLVVTIAGPGQEVTTEIRPAEDGRCEFPSLPGACGAAAVPLGEGVTLTLPANLVTTAGTYTVTSTAANRLPETRTIEVVPGFRDVALIDGVLTFGLSGTDATTVTFRAECISGASSDVEVNPAGYCDALGESLLVTNGGVRDLVAGSDGRFRIATDRAPVPADRNTIHRFRLEITSDFWSGSAKRDTGITYTPSG</sequence>
<dbReference type="EMBL" id="BSUM01000001">
    <property type="protein sequence ID" value="GMA30096.1"/>
    <property type="molecule type" value="Genomic_DNA"/>
</dbReference>
<comment type="caution">
    <text evidence="2">The sequence shown here is derived from an EMBL/GenBank/DDBJ whole genome shotgun (WGS) entry which is preliminary data.</text>
</comment>
<feature type="compositionally biased region" description="Pro residues" evidence="1">
    <location>
        <begin position="42"/>
        <end position="53"/>
    </location>
</feature>
<protein>
    <submittedName>
        <fullName evidence="2">Uncharacterized protein</fullName>
    </submittedName>
</protein>
<evidence type="ECO:0000256" key="1">
    <source>
        <dbReference type="SAM" id="MobiDB-lite"/>
    </source>
</evidence>
<accession>A0AA37UTX0</accession>
<name>A0AA37UTX0_9MICO</name>
<feature type="compositionally biased region" description="Low complexity" evidence="1">
    <location>
        <begin position="54"/>
        <end position="86"/>
    </location>
</feature>
<feature type="compositionally biased region" description="Low complexity" evidence="1">
    <location>
        <begin position="213"/>
        <end position="235"/>
    </location>
</feature>
<proteinExistence type="predicted"/>
<evidence type="ECO:0000313" key="3">
    <source>
        <dbReference type="Proteomes" id="UP001157161"/>
    </source>
</evidence>
<keyword evidence="3" id="KW-1185">Reference proteome</keyword>
<organism evidence="2 3">
    <name type="scientific">Litorihabitans aurantiacus</name>
    <dbReference type="NCBI Taxonomy" id="1930061"/>
    <lineage>
        <taxon>Bacteria</taxon>
        <taxon>Bacillati</taxon>
        <taxon>Actinomycetota</taxon>
        <taxon>Actinomycetes</taxon>
        <taxon>Micrococcales</taxon>
        <taxon>Beutenbergiaceae</taxon>
        <taxon>Litorihabitans</taxon>
    </lineage>
</organism>